<feature type="region of interest" description="Disordered" evidence="1">
    <location>
        <begin position="1"/>
        <end position="40"/>
    </location>
</feature>
<evidence type="ECO:0000313" key="3">
    <source>
        <dbReference type="Proteomes" id="UP000006329"/>
    </source>
</evidence>
<dbReference type="AlphaFoldDB" id="A0A0E2BHE0"/>
<organism evidence="2 3">
    <name type="scientific">Leptospira santarosai str. MOR084</name>
    <dbReference type="NCBI Taxonomy" id="1049984"/>
    <lineage>
        <taxon>Bacteria</taxon>
        <taxon>Pseudomonadati</taxon>
        <taxon>Spirochaetota</taxon>
        <taxon>Spirochaetia</taxon>
        <taxon>Leptospirales</taxon>
        <taxon>Leptospiraceae</taxon>
        <taxon>Leptospira</taxon>
    </lineage>
</organism>
<reference evidence="2" key="1">
    <citation type="submission" date="2012-10" db="EMBL/GenBank/DDBJ databases">
        <authorList>
            <person name="Harkins D.M."/>
            <person name="Durkin A.S."/>
            <person name="Brinkac L.M."/>
            <person name="Haft D.H."/>
            <person name="Selengut J.D."/>
            <person name="Sanka R."/>
            <person name="DePew J."/>
            <person name="Purushe J."/>
            <person name="Matthias M.A."/>
            <person name="Vinetz J.M."/>
            <person name="Sutton G.G."/>
            <person name="Nierman W.C."/>
            <person name="Fouts D.E."/>
        </authorList>
    </citation>
    <scope>NUCLEOTIDE SEQUENCE [LARGE SCALE GENOMIC DNA]</scope>
    <source>
        <strain evidence="2">MOR084</strain>
    </source>
</reference>
<accession>A0A0E2BHE0</accession>
<name>A0A0E2BHE0_9LEPT</name>
<comment type="caution">
    <text evidence="2">The sequence shown here is derived from an EMBL/GenBank/DDBJ whole genome shotgun (WGS) entry which is preliminary data.</text>
</comment>
<keyword evidence="3" id="KW-1185">Reference proteome</keyword>
<gene>
    <name evidence="2" type="ORF">LEP1GSC179_1680</name>
</gene>
<dbReference type="Proteomes" id="UP000006329">
    <property type="component" value="Unassembled WGS sequence"/>
</dbReference>
<evidence type="ECO:0000313" key="2">
    <source>
        <dbReference type="EMBL" id="EKO34823.1"/>
    </source>
</evidence>
<proteinExistence type="predicted"/>
<protein>
    <submittedName>
        <fullName evidence="2">Uncharacterized protein</fullName>
    </submittedName>
</protein>
<dbReference type="EMBL" id="AHON02000027">
    <property type="protein sequence ID" value="EKO34823.1"/>
    <property type="molecule type" value="Genomic_DNA"/>
</dbReference>
<evidence type="ECO:0000256" key="1">
    <source>
        <dbReference type="SAM" id="MobiDB-lite"/>
    </source>
</evidence>
<sequence length="40" mass="4745">MVHIARENFQGEKEEPKLWEAESESQKNPDKTQEIEKESD</sequence>